<evidence type="ECO:0000256" key="1">
    <source>
        <dbReference type="ARBA" id="ARBA00010254"/>
    </source>
</evidence>
<keyword evidence="3 6" id="KW-0694">RNA-binding</keyword>
<dbReference type="HAMAP" id="MF_01345_B">
    <property type="entry name" value="Ribosomal_uS17_B"/>
    <property type="match status" value="1"/>
</dbReference>
<dbReference type="EMBL" id="CP043315">
    <property type="protein sequence ID" value="QEK38238.1"/>
    <property type="molecule type" value="Genomic_DNA"/>
</dbReference>
<keyword evidence="8" id="KW-1185">Reference proteome</keyword>
<evidence type="ECO:0000256" key="3">
    <source>
        <dbReference type="ARBA" id="ARBA00022884"/>
    </source>
</evidence>
<dbReference type="Proteomes" id="UP000325155">
    <property type="component" value="Chromosome"/>
</dbReference>
<dbReference type="PANTHER" id="PTHR10744:SF1">
    <property type="entry name" value="SMALL RIBOSOMAL SUBUNIT PROTEIN US17M"/>
    <property type="match status" value="1"/>
</dbReference>
<comment type="similarity">
    <text evidence="1 6">Belongs to the universal ribosomal protein uS17 family.</text>
</comment>
<dbReference type="KEGG" id="cip:FZC35_02580"/>
<dbReference type="GO" id="GO:0006412">
    <property type="term" value="P:translation"/>
    <property type="evidence" value="ECO:0007669"/>
    <property type="project" value="UniProtKB-UniRule"/>
</dbReference>
<dbReference type="RefSeq" id="WP_148981085.1">
    <property type="nucleotide sequence ID" value="NZ_CP043315.1"/>
</dbReference>
<dbReference type="Pfam" id="PF00366">
    <property type="entry name" value="Ribosomal_S17"/>
    <property type="match status" value="1"/>
</dbReference>
<dbReference type="NCBIfam" id="TIGR03635">
    <property type="entry name" value="uS17_bact"/>
    <property type="match status" value="1"/>
</dbReference>
<name>A0A5C0UDY6_9PROT</name>
<keyword evidence="2 6" id="KW-0699">rRNA-binding</keyword>
<comment type="subunit">
    <text evidence="6">Part of the 30S ribosomal subunit.</text>
</comment>
<dbReference type="InterPro" id="IPR019984">
    <property type="entry name" value="Ribosomal_uS17_bact/chlr"/>
</dbReference>
<dbReference type="GO" id="GO:0003735">
    <property type="term" value="F:structural constituent of ribosome"/>
    <property type="evidence" value="ECO:0007669"/>
    <property type="project" value="UniProtKB-UniRule"/>
</dbReference>
<protein>
    <recommendedName>
        <fullName evidence="6">Small ribosomal subunit protein uS17</fullName>
    </recommendedName>
</protein>
<comment type="function">
    <text evidence="6">One of the primary rRNA binding proteins, it binds specifically to the 5'-end of 16S ribosomal RNA.</text>
</comment>
<evidence type="ECO:0000313" key="8">
    <source>
        <dbReference type="Proteomes" id="UP000325155"/>
    </source>
</evidence>
<proteinExistence type="inferred from homology"/>
<dbReference type="Gene3D" id="2.40.50.140">
    <property type="entry name" value="Nucleic acid-binding proteins"/>
    <property type="match status" value="1"/>
</dbReference>
<dbReference type="PRINTS" id="PR00973">
    <property type="entry name" value="RIBOSOMALS17"/>
</dbReference>
<dbReference type="InterPro" id="IPR012340">
    <property type="entry name" value="NA-bd_OB-fold"/>
</dbReference>
<dbReference type="CDD" id="cd00364">
    <property type="entry name" value="Ribosomal_uS17"/>
    <property type="match status" value="1"/>
</dbReference>
<evidence type="ECO:0000256" key="2">
    <source>
        <dbReference type="ARBA" id="ARBA00022730"/>
    </source>
</evidence>
<evidence type="ECO:0000256" key="6">
    <source>
        <dbReference type="HAMAP-Rule" id="MF_01345"/>
    </source>
</evidence>
<sequence>MTKYISGKVVSCSSDKTVSVLVKRIYKHPIYGSVIKRSKKFMIHDPQNVCKVGDFIKAKSCAPISKRKSWCLVEDKS</sequence>
<dbReference type="NCBIfam" id="NF004123">
    <property type="entry name" value="PRK05610.1"/>
    <property type="match status" value="1"/>
</dbReference>
<dbReference type="InterPro" id="IPR000266">
    <property type="entry name" value="Ribosomal_uS17"/>
</dbReference>
<reference evidence="7 8" key="1">
    <citation type="submission" date="2019-08" db="EMBL/GenBank/DDBJ databases">
        <title>Highly reduced genomes of protist endosymbionts show evolutionary convergence.</title>
        <authorList>
            <person name="George E."/>
            <person name="Husnik F."/>
            <person name="Tashyreva D."/>
            <person name="Prokopchuk G."/>
            <person name="Horak A."/>
            <person name="Kwong W.K."/>
            <person name="Lukes J."/>
            <person name="Keeling P.J."/>
        </authorList>
    </citation>
    <scope>NUCLEOTIDE SEQUENCE [LARGE SCALE GENOMIC DNA]</scope>
    <source>
        <strain evidence="7">1605</strain>
    </source>
</reference>
<dbReference type="AlphaFoldDB" id="A0A5C0UDY6"/>
<dbReference type="OrthoDB" id="9811714at2"/>
<evidence type="ECO:0000256" key="5">
    <source>
        <dbReference type="ARBA" id="ARBA00023274"/>
    </source>
</evidence>
<dbReference type="GO" id="GO:0019843">
    <property type="term" value="F:rRNA binding"/>
    <property type="evidence" value="ECO:0007669"/>
    <property type="project" value="UniProtKB-UniRule"/>
</dbReference>
<dbReference type="SUPFAM" id="SSF50249">
    <property type="entry name" value="Nucleic acid-binding proteins"/>
    <property type="match status" value="1"/>
</dbReference>
<evidence type="ECO:0000256" key="4">
    <source>
        <dbReference type="ARBA" id="ARBA00022980"/>
    </source>
</evidence>
<gene>
    <name evidence="6 7" type="primary">rpsQ</name>
    <name evidence="7" type="ORF">FZC35_02580</name>
</gene>
<dbReference type="PANTHER" id="PTHR10744">
    <property type="entry name" value="40S RIBOSOMAL PROTEIN S11 FAMILY MEMBER"/>
    <property type="match status" value="1"/>
</dbReference>
<organism evidence="7 8">
    <name type="scientific">Candidatus Cytomitobacter indipagum</name>
    <dbReference type="NCBI Taxonomy" id="2601575"/>
    <lineage>
        <taxon>Bacteria</taxon>
        <taxon>Pseudomonadati</taxon>
        <taxon>Pseudomonadota</taxon>
        <taxon>Alphaproteobacteria</taxon>
        <taxon>Holosporales</taxon>
        <taxon>Holosporaceae</taxon>
        <taxon>Candidatus Cytomitobacter</taxon>
    </lineage>
</organism>
<accession>A0A5C0UDY6</accession>
<evidence type="ECO:0000313" key="7">
    <source>
        <dbReference type="EMBL" id="QEK38238.1"/>
    </source>
</evidence>
<dbReference type="GO" id="GO:0022627">
    <property type="term" value="C:cytosolic small ribosomal subunit"/>
    <property type="evidence" value="ECO:0007669"/>
    <property type="project" value="UniProtKB-UniRule"/>
</dbReference>
<keyword evidence="5 6" id="KW-0687">Ribonucleoprotein</keyword>
<keyword evidence="4 6" id="KW-0689">Ribosomal protein</keyword>